<evidence type="ECO:0000313" key="1">
    <source>
        <dbReference type="EMBL" id="GAA4714088.1"/>
    </source>
</evidence>
<dbReference type="EMBL" id="BAABIC010000040">
    <property type="protein sequence ID" value="GAA4714088.1"/>
    <property type="molecule type" value="Genomic_DNA"/>
</dbReference>
<organism evidence="1 2">
    <name type="scientific">Pseudonocardia yuanmonensis</name>
    <dbReference type="NCBI Taxonomy" id="1095914"/>
    <lineage>
        <taxon>Bacteria</taxon>
        <taxon>Bacillati</taxon>
        <taxon>Actinomycetota</taxon>
        <taxon>Actinomycetes</taxon>
        <taxon>Pseudonocardiales</taxon>
        <taxon>Pseudonocardiaceae</taxon>
        <taxon>Pseudonocardia</taxon>
    </lineage>
</organism>
<evidence type="ECO:0000313" key="2">
    <source>
        <dbReference type="Proteomes" id="UP001500325"/>
    </source>
</evidence>
<accession>A0ABP8XU45</accession>
<name>A0ABP8XU45_9PSEU</name>
<keyword evidence="2" id="KW-1185">Reference proteome</keyword>
<dbReference type="RefSeq" id="WP_345384799.1">
    <property type="nucleotide sequence ID" value="NZ_BAABIC010000040.1"/>
</dbReference>
<sequence>MSRLVTIRPGRVPAHAAEHRHTWAVASHHATSDGVVSYRRCASCGAWGLFVPDES</sequence>
<proteinExistence type="predicted"/>
<dbReference type="Proteomes" id="UP001500325">
    <property type="component" value="Unassembled WGS sequence"/>
</dbReference>
<gene>
    <name evidence="1" type="ORF">GCM10023215_66540</name>
</gene>
<protein>
    <submittedName>
        <fullName evidence="1">Uncharacterized protein</fullName>
    </submittedName>
</protein>
<reference evidence="2" key="1">
    <citation type="journal article" date="2019" name="Int. J. Syst. Evol. Microbiol.">
        <title>The Global Catalogue of Microorganisms (GCM) 10K type strain sequencing project: providing services to taxonomists for standard genome sequencing and annotation.</title>
        <authorList>
            <consortium name="The Broad Institute Genomics Platform"/>
            <consortium name="The Broad Institute Genome Sequencing Center for Infectious Disease"/>
            <person name="Wu L."/>
            <person name="Ma J."/>
        </authorList>
    </citation>
    <scope>NUCLEOTIDE SEQUENCE [LARGE SCALE GENOMIC DNA]</scope>
    <source>
        <strain evidence="2">JCM 18055</strain>
    </source>
</reference>
<comment type="caution">
    <text evidence="1">The sequence shown here is derived from an EMBL/GenBank/DDBJ whole genome shotgun (WGS) entry which is preliminary data.</text>
</comment>